<evidence type="ECO:0000259" key="2">
    <source>
        <dbReference type="Pfam" id="PF02481"/>
    </source>
</evidence>
<accession>A0A7X6IAE5</accession>
<keyword evidence="5" id="KW-1185">Reference proteome</keyword>
<dbReference type="PANTHER" id="PTHR43022">
    <property type="entry name" value="PROTEIN SMF"/>
    <property type="match status" value="1"/>
</dbReference>
<feature type="domain" description="DprA winged helix" evidence="3">
    <location>
        <begin position="301"/>
        <end position="355"/>
    </location>
</feature>
<dbReference type="InterPro" id="IPR041614">
    <property type="entry name" value="DprA_WH"/>
</dbReference>
<organism evidence="4 5">
    <name type="scientific">Candidatus Manganitrophus noduliformans</name>
    <dbReference type="NCBI Taxonomy" id="2606439"/>
    <lineage>
        <taxon>Bacteria</taxon>
        <taxon>Pseudomonadati</taxon>
        <taxon>Nitrospirota</taxon>
        <taxon>Nitrospiria</taxon>
        <taxon>Candidatus Troglogloeales</taxon>
        <taxon>Candidatus Manganitrophaceae</taxon>
        <taxon>Candidatus Manganitrophus</taxon>
    </lineage>
</organism>
<dbReference type="SUPFAM" id="SSF47781">
    <property type="entry name" value="RuvA domain 2-like"/>
    <property type="match status" value="1"/>
</dbReference>
<comment type="caution">
    <text evidence="4">The sequence shown here is derived from an EMBL/GenBank/DDBJ whole genome shotgun (WGS) entry which is preliminary data.</text>
</comment>
<dbReference type="AlphaFoldDB" id="A0A7X6IAE5"/>
<dbReference type="SUPFAM" id="SSF102405">
    <property type="entry name" value="MCP/YpsA-like"/>
    <property type="match status" value="1"/>
</dbReference>
<dbReference type="InterPro" id="IPR057666">
    <property type="entry name" value="DrpA_SLOG"/>
</dbReference>
<reference evidence="4 5" key="1">
    <citation type="journal article" date="2020" name="Nature">
        <title>Bacterial chemolithoautotrophy via manganese oxidation.</title>
        <authorList>
            <person name="Yu H."/>
            <person name="Leadbetter J.R."/>
        </authorList>
    </citation>
    <scope>NUCLEOTIDE SEQUENCE [LARGE SCALE GENOMIC DNA]</scope>
    <source>
        <strain evidence="4 5">Mn-1</strain>
    </source>
</reference>
<gene>
    <name evidence="4" type="primary">dprA</name>
    <name evidence="4" type="ORF">MNODULE_06810</name>
</gene>
<dbReference type="Proteomes" id="UP000534783">
    <property type="component" value="Unassembled WGS sequence"/>
</dbReference>
<dbReference type="Pfam" id="PF17782">
    <property type="entry name" value="WHD_DprA"/>
    <property type="match status" value="1"/>
</dbReference>
<dbReference type="EMBL" id="VTOW01000001">
    <property type="protein sequence ID" value="NKE70448.1"/>
    <property type="molecule type" value="Genomic_DNA"/>
</dbReference>
<name>A0A7X6IAE5_9BACT</name>
<dbReference type="GO" id="GO:0009294">
    <property type="term" value="P:DNA-mediated transformation"/>
    <property type="evidence" value="ECO:0007669"/>
    <property type="project" value="InterPro"/>
</dbReference>
<evidence type="ECO:0000313" key="4">
    <source>
        <dbReference type="EMBL" id="NKE70448.1"/>
    </source>
</evidence>
<protein>
    <submittedName>
        <fullName evidence="4">DNA-protecting protein DprA</fullName>
    </submittedName>
</protein>
<dbReference type="InterPro" id="IPR010994">
    <property type="entry name" value="RuvA_2-like"/>
</dbReference>
<dbReference type="RefSeq" id="WP_168058694.1">
    <property type="nucleotide sequence ID" value="NZ_VTOW01000001.1"/>
</dbReference>
<dbReference type="PANTHER" id="PTHR43022:SF1">
    <property type="entry name" value="PROTEIN SMF"/>
    <property type="match status" value="1"/>
</dbReference>
<dbReference type="InterPro" id="IPR036388">
    <property type="entry name" value="WH-like_DNA-bd_sf"/>
</dbReference>
<evidence type="ECO:0000259" key="3">
    <source>
        <dbReference type="Pfam" id="PF17782"/>
    </source>
</evidence>
<evidence type="ECO:0000256" key="1">
    <source>
        <dbReference type="ARBA" id="ARBA00006525"/>
    </source>
</evidence>
<feature type="domain" description="Smf/DprA SLOG" evidence="2">
    <location>
        <begin position="79"/>
        <end position="287"/>
    </location>
</feature>
<dbReference type="Gene3D" id="1.10.10.10">
    <property type="entry name" value="Winged helix-like DNA-binding domain superfamily/Winged helix DNA-binding domain"/>
    <property type="match status" value="1"/>
</dbReference>
<evidence type="ECO:0000313" key="5">
    <source>
        <dbReference type="Proteomes" id="UP000534783"/>
    </source>
</evidence>
<dbReference type="Gene3D" id="3.40.50.450">
    <property type="match status" value="1"/>
</dbReference>
<sequence>MERYRSWLALKRVTGVGNVLYRRLLDRFKTPDAVFAAGEEALQTVAGVSLDLAKAICSFAAFDQVDREIEKLDALGVTLLSLQDPDYPPLLAAIYDPPPFLYVKGDPQTANPYPVAVVGSRRASHYGKTVAERLSRELAEQGVTIVSGFARGIDALAHHAALAAGARTIAVLGTGIDRIYPPEHRRLYKEISEQGLILSEFPLGALPEAHHFPQRNRVISGLSLGCLVVEATLESGSLITARCALDQGREVFAVPGSILSETTAGTHHLIRSGAKLVERVEDLLEEILPQVRKVPRESAFAPVLEGEEKKLYDLLGFEPKHIDQLIHESALSTAAVSGLLLALELRGIARQLTGKFYVRI</sequence>
<dbReference type="InterPro" id="IPR003488">
    <property type="entry name" value="DprA"/>
</dbReference>
<proteinExistence type="inferred from homology"/>
<comment type="similarity">
    <text evidence="1">Belongs to the DprA/Smf family.</text>
</comment>
<dbReference type="NCBIfam" id="TIGR00732">
    <property type="entry name" value="dprA"/>
    <property type="match status" value="1"/>
</dbReference>
<dbReference type="Pfam" id="PF02481">
    <property type="entry name" value="DNA_processg_A"/>
    <property type="match status" value="1"/>
</dbReference>
<dbReference type="Pfam" id="PF14520">
    <property type="entry name" value="HHH_5"/>
    <property type="match status" value="1"/>
</dbReference>